<dbReference type="InParanoid" id="A0A419PYQ6"/>
<protein>
    <submittedName>
        <fullName evidence="1">Uncharacterized protein</fullName>
    </submittedName>
</protein>
<dbReference type="EMBL" id="NIRI02000010">
    <property type="protein sequence ID" value="KAG5453787.1"/>
    <property type="molecule type" value="Genomic_DNA"/>
</dbReference>
<evidence type="ECO:0000313" key="2">
    <source>
        <dbReference type="Proteomes" id="UP000286415"/>
    </source>
</evidence>
<keyword evidence="2" id="KW-1185">Reference proteome</keyword>
<name>A0A419PYQ6_CLOSI</name>
<evidence type="ECO:0000313" key="1">
    <source>
        <dbReference type="EMBL" id="KAG5453787.1"/>
    </source>
</evidence>
<sequence>MHTCTFNLFPSAGTSPPANFKRLLRVRETLFESKSRFTFSLGFSHLIQTRRTTDEHGLTSPSWRNGSVPIRRNTNLTGTDYWTAEQNSHLHLVYITEYPSSP</sequence>
<reference evidence="1 2" key="1">
    <citation type="journal article" date="2018" name="Biotechnol. Adv.">
        <title>Improved genomic resources and new bioinformatic workflow for the carcinogenic parasite Clonorchis sinensis: Biotechnological implications.</title>
        <authorList>
            <person name="Wang D."/>
            <person name="Korhonen P.K."/>
            <person name="Gasser R.B."/>
            <person name="Young N.D."/>
        </authorList>
    </citation>
    <scope>NUCLEOTIDE SEQUENCE [LARGE SCALE GENOMIC DNA]</scope>
    <source>
        <strain evidence="1">Cs-k2</strain>
    </source>
</reference>
<dbReference type="AlphaFoldDB" id="A0A419PYQ6"/>
<gene>
    <name evidence="1" type="ORF">CSKR_113310</name>
</gene>
<comment type="caution">
    <text evidence="1">The sequence shown here is derived from an EMBL/GenBank/DDBJ whole genome shotgun (WGS) entry which is preliminary data.</text>
</comment>
<organism evidence="1 2">
    <name type="scientific">Clonorchis sinensis</name>
    <name type="common">Chinese liver fluke</name>
    <dbReference type="NCBI Taxonomy" id="79923"/>
    <lineage>
        <taxon>Eukaryota</taxon>
        <taxon>Metazoa</taxon>
        <taxon>Spiralia</taxon>
        <taxon>Lophotrochozoa</taxon>
        <taxon>Platyhelminthes</taxon>
        <taxon>Trematoda</taxon>
        <taxon>Digenea</taxon>
        <taxon>Opisthorchiida</taxon>
        <taxon>Opisthorchiata</taxon>
        <taxon>Opisthorchiidae</taxon>
        <taxon>Clonorchis</taxon>
    </lineage>
</organism>
<reference evidence="1 2" key="2">
    <citation type="journal article" date="2021" name="Genomics">
        <title>High-quality reference genome for Clonorchis sinensis.</title>
        <authorList>
            <person name="Young N.D."/>
            <person name="Stroehlein A.J."/>
            <person name="Kinkar L."/>
            <person name="Wang T."/>
            <person name="Sohn W.M."/>
            <person name="Chang B.C.H."/>
            <person name="Kaur P."/>
            <person name="Weisz D."/>
            <person name="Dudchenko O."/>
            <person name="Aiden E.L."/>
            <person name="Korhonen P.K."/>
            <person name="Gasser R.B."/>
        </authorList>
    </citation>
    <scope>NUCLEOTIDE SEQUENCE [LARGE SCALE GENOMIC DNA]</scope>
    <source>
        <strain evidence="1">Cs-k2</strain>
    </source>
</reference>
<proteinExistence type="predicted"/>
<dbReference type="Proteomes" id="UP000286415">
    <property type="component" value="Unassembled WGS sequence"/>
</dbReference>
<accession>A0A419PYQ6</accession>